<organism evidence="1 2">
    <name type="scientific">Vibrio marisflavi CECT 7928</name>
    <dbReference type="NCBI Taxonomy" id="634439"/>
    <lineage>
        <taxon>Bacteria</taxon>
        <taxon>Pseudomonadati</taxon>
        <taxon>Pseudomonadota</taxon>
        <taxon>Gammaproteobacteria</taxon>
        <taxon>Vibrionales</taxon>
        <taxon>Vibrionaceae</taxon>
        <taxon>Vibrio</taxon>
    </lineage>
</organism>
<proteinExistence type="predicted"/>
<evidence type="ECO:0000313" key="2">
    <source>
        <dbReference type="Proteomes" id="UP000838748"/>
    </source>
</evidence>
<dbReference type="EMBL" id="CAKLDM010000002">
    <property type="protein sequence ID" value="CAH0539348.1"/>
    <property type="molecule type" value="Genomic_DNA"/>
</dbReference>
<reference evidence="1" key="1">
    <citation type="submission" date="2021-11" db="EMBL/GenBank/DDBJ databases">
        <authorList>
            <person name="Rodrigo-Torres L."/>
            <person name="Arahal R. D."/>
            <person name="Lucena T."/>
        </authorList>
    </citation>
    <scope>NUCLEOTIDE SEQUENCE</scope>
    <source>
        <strain evidence="1">CECT 7928</strain>
    </source>
</reference>
<comment type="caution">
    <text evidence="1">The sequence shown here is derived from an EMBL/GenBank/DDBJ whole genome shotgun (WGS) entry which is preliminary data.</text>
</comment>
<gene>
    <name evidence="1" type="ORF">VMF7928_02081</name>
</gene>
<protein>
    <submittedName>
        <fullName evidence="1">Uncharacterized protein</fullName>
    </submittedName>
</protein>
<sequence>MDKELLAKKLYSERVNELLGEHELDEELLSEMWENKASPTEAAKAMITDESNFEGPAWLSRYLNRK</sequence>
<dbReference type="Proteomes" id="UP000838748">
    <property type="component" value="Unassembled WGS sequence"/>
</dbReference>
<evidence type="ECO:0000313" key="1">
    <source>
        <dbReference type="EMBL" id="CAH0539348.1"/>
    </source>
</evidence>
<dbReference type="RefSeq" id="WP_237361395.1">
    <property type="nucleotide sequence ID" value="NZ_CAKLDM010000002.1"/>
</dbReference>
<name>A0ABN8E575_9VIBR</name>
<accession>A0ABN8E575</accession>
<keyword evidence="2" id="KW-1185">Reference proteome</keyword>